<feature type="domain" description="Glucose-methanol-choline oxidoreductase N-terminal" evidence="5">
    <location>
        <begin position="312"/>
        <end position="326"/>
    </location>
</feature>
<dbReference type="InterPro" id="IPR007867">
    <property type="entry name" value="GMC_OxRtase_C"/>
</dbReference>
<dbReference type="InterPro" id="IPR012132">
    <property type="entry name" value="GMC_OxRdtase"/>
</dbReference>
<dbReference type="Proteomes" id="UP001558652">
    <property type="component" value="Unassembled WGS sequence"/>
</dbReference>
<dbReference type="Pfam" id="PF00732">
    <property type="entry name" value="GMC_oxred_N"/>
    <property type="match status" value="1"/>
</dbReference>
<organism evidence="6 7">
    <name type="scientific">Ranatra chinensis</name>
    <dbReference type="NCBI Taxonomy" id="642074"/>
    <lineage>
        <taxon>Eukaryota</taxon>
        <taxon>Metazoa</taxon>
        <taxon>Ecdysozoa</taxon>
        <taxon>Arthropoda</taxon>
        <taxon>Hexapoda</taxon>
        <taxon>Insecta</taxon>
        <taxon>Pterygota</taxon>
        <taxon>Neoptera</taxon>
        <taxon>Paraneoptera</taxon>
        <taxon>Hemiptera</taxon>
        <taxon>Heteroptera</taxon>
        <taxon>Panheteroptera</taxon>
        <taxon>Nepomorpha</taxon>
        <taxon>Nepidae</taxon>
        <taxon>Ranatrinae</taxon>
        <taxon>Ranatra</taxon>
    </lineage>
</organism>
<keyword evidence="7" id="KW-1185">Reference proteome</keyword>
<name>A0ABD0YEQ0_9HEMI</name>
<keyword evidence="4" id="KW-0732">Signal</keyword>
<proteinExistence type="inferred from homology"/>
<dbReference type="PANTHER" id="PTHR11552:SF158">
    <property type="entry name" value="GH23626P-RELATED"/>
    <property type="match status" value="1"/>
</dbReference>
<dbReference type="AlphaFoldDB" id="A0ABD0YEQ0"/>
<evidence type="ECO:0000256" key="1">
    <source>
        <dbReference type="ARBA" id="ARBA00010790"/>
    </source>
</evidence>
<sequence length="617" mass="69283">MMWSILQCILLMALLMVPQSETQYPALTESAIRFLMEGINYSAQEPKDVRNMLKEYDFIIVGAGSAGCVVANRLTEVPEWKVLLIEAGDSESYLMDIPVLANMLQFSQANWKYKAVPNNRSCLGLENKQCNIPRGKVMGGSSVLNYMIMTRGNRRDYDNWAQLGNIGWSYDDVLPYFKKSENMLVEKLAKDKVYHNTGGYQAISQPPFRTPIAEAFVQGGKELGLDEVDYNGATQTGFAFFQTSQKNGTRCSTNRAFLHPIRSRKNLHVKKLSQVVKILIDPNTKTAYGVEFVRRGRKYAVRARREVILSAGAINSPQILMLSGIGPKDHLTENSIPTLQDLPVGYNLQDHNALGGLTFLVDQPVSVLQERILNNANLIDEFARYHKGIITVPGGCEALAFIDLDDPYNRDGYPNLELLFIGGTLSSEPTLRKNFGIRKDIYDAVYKQVEHQDGYMIFPMVMRPKSRGRVMLRNRDPMSSPLIDMGYFTHPEDLEIIVKGVEWAVLLSNTTANKKLGSRLLETKLPACSSLKFNTPAYWRCHAKQITLTIYHQSGTCKMGPQADPTSVVNPRLQVKGIKRLRVVDASIIPFIPAAHTNQPVIMIAEKASDMIKEDNY</sequence>
<protein>
    <recommendedName>
        <fullName evidence="5">Glucose-methanol-choline oxidoreductase N-terminal domain-containing protein</fullName>
    </recommendedName>
</protein>
<dbReference type="PROSITE" id="PS00624">
    <property type="entry name" value="GMC_OXRED_2"/>
    <property type="match status" value="1"/>
</dbReference>
<evidence type="ECO:0000256" key="4">
    <source>
        <dbReference type="SAM" id="SignalP"/>
    </source>
</evidence>
<feature type="signal peptide" evidence="4">
    <location>
        <begin position="1"/>
        <end position="22"/>
    </location>
</feature>
<keyword evidence="3" id="KW-0274">FAD</keyword>
<evidence type="ECO:0000259" key="5">
    <source>
        <dbReference type="PROSITE" id="PS00624"/>
    </source>
</evidence>
<dbReference type="SUPFAM" id="SSF54373">
    <property type="entry name" value="FAD-linked reductases, C-terminal domain"/>
    <property type="match status" value="1"/>
</dbReference>
<dbReference type="InterPro" id="IPR036188">
    <property type="entry name" value="FAD/NAD-bd_sf"/>
</dbReference>
<dbReference type="Pfam" id="PF05199">
    <property type="entry name" value="GMC_oxred_C"/>
    <property type="match status" value="1"/>
</dbReference>
<evidence type="ECO:0000256" key="2">
    <source>
        <dbReference type="PIRSR" id="PIRSR000137-1"/>
    </source>
</evidence>
<dbReference type="EMBL" id="JBFDAA010000008">
    <property type="protein sequence ID" value="KAL1129796.1"/>
    <property type="molecule type" value="Genomic_DNA"/>
</dbReference>
<comment type="similarity">
    <text evidence="1">Belongs to the GMC oxidoreductase family.</text>
</comment>
<dbReference type="PIRSF" id="PIRSF000137">
    <property type="entry name" value="Alcohol_oxidase"/>
    <property type="match status" value="1"/>
</dbReference>
<evidence type="ECO:0000313" key="7">
    <source>
        <dbReference type="Proteomes" id="UP001558652"/>
    </source>
</evidence>
<comment type="cofactor">
    <cofactor evidence="3">
        <name>FAD</name>
        <dbReference type="ChEBI" id="CHEBI:57692"/>
    </cofactor>
</comment>
<dbReference type="SUPFAM" id="SSF51905">
    <property type="entry name" value="FAD/NAD(P)-binding domain"/>
    <property type="match status" value="1"/>
</dbReference>
<accession>A0ABD0YEQ0</accession>
<feature type="active site" description="Proton acceptor" evidence="2">
    <location>
        <position position="596"/>
    </location>
</feature>
<feature type="chain" id="PRO_5044847323" description="Glucose-methanol-choline oxidoreductase N-terminal domain-containing protein" evidence="4">
    <location>
        <begin position="23"/>
        <end position="617"/>
    </location>
</feature>
<dbReference type="InterPro" id="IPR000172">
    <property type="entry name" value="GMC_OxRdtase_N"/>
</dbReference>
<feature type="binding site" evidence="3">
    <location>
        <position position="275"/>
    </location>
    <ligand>
        <name>FAD</name>
        <dbReference type="ChEBI" id="CHEBI:57692"/>
    </ligand>
</feature>
<keyword evidence="3" id="KW-0285">Flavoprotein</keyword>
<reference evidence="6 7" key="1">
    <citation type="submission" date="2024-07" db="EMBL/GenBank/DDBJ databases">
        <title>Chromosome-level genome assembly of the water stick insect Ranatra chinensis (Heteroptera: Nepidae).</title>
        <authorList>
            <person name="Liu X."/>
        </authorList>
    </citation>
    <scope>NUCLEOTIDE SEQUENCE [LARGE SCALE GENOMIC DNA]</scope>
    <source>
        <strain evidence="6">Cailab_2021Rc</strain>
        <tissue evidence="6">Muscle</tissue>
    </source>
</reference>
<evidence type="ECO:0000256" key="3">
    <source>
        <dbReference type="PIRSR" id="PIRSR000137-2"/>
    </source>
</evidence>
<gene>
    <name evidence="6" type="ORF">AAG570_012740</name>
</gene>
<dbReference type="PANTHER" id="PTHR11552">
    <property type="entry name" value="GLUCOSE-METHANOL-CHOLINE GMC OXIDOREDUCTASE"/>
    <property type="match status" value="1"/>
</dbReference>
<feature type="binding site" evidence="3">
    <location>
        <position position="137"/>
    </location>
    <ligand>
        <name>FAD</name>
        <dbReference type="ChEBI" id="CHEBI:57692"/>
    </ligand>
</feature>
<dbReference type="Gene3D" id="3.30.560.10">
    <property type="entry name" value="Glucose Oxidase, domain 3"/>
    <property type="match status" value="1"/>
</dbReference>
<dbReference type="Gene3D" id="3.50.50.60">
    <property type="entry name" value="FAD/NAD(P)-binding domain"/>
    <property type="match status" value="1"/>
</dbReference>
<comment type="caution">
    <text evidence="6">The sequence shown here is derived from an EMBL/GenBank/DDBJ whole genome shotgun (WGS) entry which is preliminary data.</text>
</comment>
<evidence type="ECO:0000313" key="6">
    <source>
        <dbReference type="EMBL" id="KAL1129796.1"/>
    </source>
</evidence>
<feature type="active site" description="Proton donor" evidence="2">
    <location>
        <position position="552"/>
    </location>
</feature>